<dbReference type="Gene3D" id="3.60.40.10">
    <property type="entry name" value="PPM-type phosphatase domain"/>
    <property type="match status" value="1"/>
</dbReference>
<dbReference type="InterPro" id="IPR052016">
    <property type="entry name" value="Bact_Sigma-Reg"/>
</dbReference>
<dbReference type="Pfam" id="PF01590">
    <property type="entry name" value="GAF"/>
    <property type="match status" value="1"/>
</dbReference>
<evidence type="ECO:0000256" key="1">
    <source>
        <dbReference type="ARBA" id="ARBA00022801"/>
    </source>
</evidence>
<dbReference type="SMART" id="SM00331">
    <property type="entry name" value="PP2C_SIG"/>
    <property type="match status" value="1"/>
</dbReference>
<accession>A0A0W8G2A0</accession>
<evidence type="ECO:0000259" key="3">
    <source>
        <dbReference type="SMART" id="SM00331"/>
    </source>
</evidence>
<gene>
    <name evidence="4" type="ORF">ASZ90_002833</name>
</gene>
<proteinExistence type="predicted"/>
<organism evidence="4">
    <name type="scientific">hydrocarbon metagenome</name>
    <dbReference type="NCBI Taxonomy" id="938273"/>
    <lineage>
        <taxon>unclassified sequences</taxon>
        <taxon>metagenomes</taxon>
        <taxon>ecological metagenomes</taxon>
    </lineage>
</organism>
<keyword evidence="1" id="KW-0378">Hydrolase</keyword>
<dbReference type="AlphaFoldDB" id="A0A0W8G2A0"/>
<reference evidence="4" key="1">
    <citation type="journal article" date="2015" name="Proc. Natl. Acad. Sci. U.S.A.">
        <title>Networks of energetic and metabolic interactions define dynamics in microbial communities.</title>
        <authorList>
            <person name="Embree M."/>
            <person name="Liu J.K."/>
            <person name="Al-Bassam M.M."/>
            <person name="Zengler K."/>
        </authorList>
    </citation>
    <scope>NUCLEOTIDE SEQUENCE</scope>
</reference>
<dbReference type="SMART" id="SM00065">
    <property type="entry name" value="GAF"/>
    <property type="match status" value="1"/>
</dbReference>
<dbReference type="InterPro" id="IPR001932">
    <property type="entry name" value="PPM-type_phosphatase-like_dom"/>
</dbReference>
<dbReference type="Gene3D" id="3.30.450.40">
    <property type="match status" value="1"/>
</dbReference>
<evidence type="ECO:0000259" key="2">
    <source>
        <dbReference type="SMART" id="SM00065"/>
    </source>
</evidence>
<dbReference type="Pfam" id="PF07228">
    <property type="entry name" value="SpoIIE"/>
    <property type="match status" value="1"/>
</dbReference>
<dbReference type="PANTHER" id="PTHR43156:SF2">
    <property type="entry name" value="STAGE II SPORULATION PROTEIN E"/>
    <property type="match status" value="1"/>
</dbReference>
<dbReference type="SUPFAM" id="SSF81606">
    <property type="entry name" value="PP2C-like"/>
    <property type="match status" value="1"/>
</dbReference>
<feature type="domain" description="PPM-type phosphatase" evidence="3">
    <location>
        <begin position="234"/>
        <end position="458"/>
    </location>
</feature>
<dbReference type="InterPro" id="IPR036457">
    <property type="entry name" value="PPM-type-like_dom_sf"/>
</dbReference>
<evidence type="ECO:0000313" key="4">
    <source>
        <dbReference type="EMBL" id="KUG27304.1"/>
    </source>
</evidence>
<sequence length="461" mass="50486">MYYQGPNIPQDMRMTATSTPCANAADDIARLTRRLEKLKQCFALCGIINSTLDLPEVLDRIMSTSRRAVGAETCSLLLVDEAPGPGRGELVFRVAQGPMSDFLRQGYRLKRGEGLAGWACEHGKPLLIPDAYADERFNREVDRRTGYRTKTILTVPLAVRGRVIGVSQLINKEDGTPFDATDLETFSLICDQAAVAIDNARLHGEMLKKQRLDFDMELAANVQQGFIPRHPPEFAALDVAGLNHCCDETGGDYYDFILRRDAAGTPSHLVVMVGDVSGHGIPAALLMASARAFLRARLLAPGGIDTALCDVNRLLAEDLGMTGRFMTLFVLEVDVASRDFRWIRAGHDPALIYDPAADAFRELGGKGIPLGIDKDWVFGCERRTALGAGCVAVLGTDGIWETRDPSGEMYGKKRLKKVVRAQCARTAAEIADAVMADLAAYRRGLTRRDDETVVVIKIKET</sequence>
<dbReference type="InterPro" id="IPR029016">
    <property type="entry name" value="GAF-like_dom_sf"/>
</dbReference>
<protein>
    <submittedName>
        <fullName evidence="4">Serine phosphatase rsbu, regulator of sigma subunit</fullName>
    </submittedName>
</protein>
<name>A0A0W8G2A0_9ZZZZ</name>
<dbReference type="GO" id="GO:0016791">
    <property type="term" value="F:phosphatase activity"/>
    <property type="evidence" value="ECO:0007669"/>
    <property type="project" value="TreeGrafter"/>
</dbReference>
<dbReference type="EMBL" id="LNQE01000342">
    <property type="protein sequence ID" value="KUG27304.1"/>
    <property type="molecule type" value="Genomic_DNA"/>
</dbReference>
<feature type="domain" description="GAF" evidence="2">
    <location>
        <begin position="53"/>
        <end position="207"/>
    </location>
</feature>
<dbReference type="PANTHER" id="PTHR43156">
    <property type="entry name" value="STAGE II SPORULATION PROTEIN E-RELATED"/>
    <property type="match status" value="1"/>
</dbReference>
<dbReference type="SUPFAM" id="SSF55781">
    <property type="entry name" value="GAF domain-like"/>
    <property type="match status" value="1"/>
</dbReference>
<dbReference type="InterPro" id="IPR003018">
    <property type="entry name" value="GAF"/>
</dbReference>
<comment type="caution">
    <text evidence="4">The sequence shown here is derived from an EMBL/GenBank/DDBJ whole genome shotgun (WGS) entry which is preliminary data.</text>
</comment>